<reference evidence="2" key="1">
    <citation type="submission" date="2021-04" db="EMBL/GenBank/DDBJ databases">
        <authorList>
            <consortium name="Wellcome Sanger Institute Data Sharing"/>
        </authorList>
    </citation>
    <scope>NUCLEOTIDE SEQUENCE [LARGE SCALE GENOMIC DNA]</scope>
</reference>
<dbReference type="GeneTree" id="ENSGT01030000235000"/>
<keyword evidence="3" id="KW-1185">Reference proteome</keyword>
<dbReference type="AlphaFoldDB" id="A0A3Q1JQS1"/>
<dbReference type="GO" id="GO:0006970">
    <property type="term" value="P:response to osmotic stress"/>
    <property type="evidence" value="ECO:0007669"/>
    <property type="project" value="TreeGrafter"/>
</dbReference>
<dbReference type="InParanoid" id="A0A3Q1JQS1"/>
<dbReference type="PANTHER" id="PTHR47610:SF1">
    <property type="entry name" value="TSC22 DOMAIN FAMILY PROTEIN 4"/>
    <property type="match status" value="1"/>
</dbReference>
<dbReference type="PANTHER" id="PTHR47610">
    <property type="entry name" value="TSC22 DOMAIN FAMILY PROTEIN 4"/>
    <property type="match status" value="1"/>
</dbReference>
<feature type="compositionally biased region" description="Polar residues" evidence="1">
    <location>
        <begin position="1"/>
        <end position="19"/>
    </location>
</feature>
<protein>
    <submittedName>
        <fullName evidence="2">Uncharacterized protein</fullName>
    </submittedName>
</protein>
<reference evidence="2" key="3">
    <citation type="submission" date="2025-09" db="UniProtKB">
        <authorList>
            <consortium name="Ensembl"/>
        </authorList>
    </citation>
    <scope>IDENTIFICATION</scope>
</reference>
<dbReference type="Ensembl" id="ENSATET00000033793.2">
    <property type="protein sequence ID" value="ENSATEP00000033308.2"/>
    <property type="gene ID" value="ENSATEG00000022966.2"/>
</dbReference>
<accession>A0A3Q1JQS1</accession>
<reference evidence="2" key="2">
    <citation type="submission" date="2025-08" db="UniProtKB">
        <authorList>
            <consortium name="Ensembl"/>
        </authorList>
    </citation>
    <scope>IDENTIFICATION</scope>
</reference>
<evidence type="ECO:0000256" key="1">
    <source>
        <dbReference type="SAM" id="MobiDB-lite"/>
    </source>
</evidence>
<dbReference type="STRING" id="64144.ENSATEP00000033308"/>
<feature type="region of interest" description="Disordered" evidence="1">
    <location>
        <begin position="1"/>
        <end position="23"/>
    </location>
</feature>
<dbReference type="InterPro" id="IPR042553">
    <property type="entry name" value="TSC22D4"/>
</dbReference>
<dbReference type="OrthoDB" id="8961796at2759"/>
<name>A0A3Q1JQS1_ANATE</name>
<sequence>MSSGKTRSSFQITSVTSDPNLIPAGKSAPSMVLNLLQSEASSCSRQGSSSQPTTPCLKRKYITYDAQGQGGGSSSRFRVVRLSVCGAGGGGRSKLYRRGRWTCTDLMERPEGAGIRRVMDSMRNTHSLESLEMIGRDRERGWVHSQDTSHLLAQPVRRREKMHSSPPSPTHQEPINICLLDQKQPKGVQGLDSTLPPTSPHPRNL</sequence>
<organism evidence="2 3">
    <name type="scientific">Anabas testudineus</name>
    <name type="common">Climbing perch</name>
    <name type="synonym">Anthias testudineus</name>
    <dbReference type="NCBI Taxonomy" id="64144"/>
    <lineage>
        <taxon>Eukaryota</taxon>
        <taxon>Metazoa</taxon>
        <taxon>Chordata</taxon>
        <taxon>Craniata</taxon>
        <taxon>Vertebrata</taxon>
        <taxon>Euteleostomi</taxon>
        <taxon>Actinopterygii</taxon>
        <taxon>Neopterygii</taxon>
        <taxon>Teleostei</taxon>
        <taxon>Neoteleostei</taxon>
        <taxon>Acanthomorphata</taxon>
        <taxon>Anabantaria</taxon>
        <taxon>Anabantiformes</taxon>
        <taxon>Anabantoidei</taxon>
        <taxon>Anabantidae</taxon>
        <taxon>Anabas</taxon>
    </lineage>
</organism>
<proteinExistence type="predicted"/>
<evidence type="ECO:0000313" key="3">
    <source>
        <dbReference type="Proteomes" id="UP000265040"/>
    </source>
</evidence>
<feature type="region of interest" description="Disordered" evidence="1">
    <location>
        <begin position="145"/>
        <end position="205"/>
    </location>
</feature>
<dbReference type="Proteomes" id="UP000265040">
    <property type="component" value="Chromosome 18"/>
</dbReference>
<evidence type="ECO:0000313" key="2">
    <source>
        <dbReference type="Ensembl" id="ENSATEP00000033308.2"/>
    </source>
</evidence>